<reference evidence="3 4" key="1">
    <citation type="submission" date="2018-07" db="EMBL/GenBank/DDBJ databases">
        <title>Genomic Encyclopedia of Type Strains, Phase IV (KMG-IV): sequencing the most valuable type-strain genomes for metagenomic binning, comparative biology and taxonomic classification.</title>
        <authorList>
            <person name="Goeker M."/>
        </authorList>
    </citation>
    <scope>NUCLEOTIDE SEQUENCE [LARGE SCALE GENOMIC DNA]</scope>
    <source>
        <strain evidence="3 4">DSM 100911</strain>
    </source>
</reference>
<dbReference type="SMART" id="SM00880">
    <property type="entry name" value="CHAD"/>
    <property type="match status" value="1"/>
</dbReference>
<organism evidence="3 4">
    <name type="scientific">Extensimonas vulgaris</name>
    <dbReference type="NCBI Taxonomy" id="1031594"/>
    <lineage>
        <taxon>Bacteria</taxon>
        <taxon>Pseudomonadati</taxon>
        <taxon>Pseudomonadota</taxon>
        <taxon>Betaproteobacteria</taxon>
        <taxon>Burkholderiales</taxon>
        <taxon>Comamonadaceae</taxon>
        <taxon>Extensimonas</taxon>
    </lineage>
</organism>
<dbReference type="SMART" id="SM01118">
    <property type="entry name" value="CYTH"/>
    <property type="match status" value="1"/>
</dbReference>
<dbReference type="EMBL" id="QPJU01000008">
    <property type="protein sequence ID" value="RCX08541.1"/>
    <property type="molecule type" value="Genomic_DNA"/>
</dbReference>
<dbReference type="RefSeq" id="WP_241659435.1">
    <property type="nucleotide sequence ID" value="NZ_QPJU01000008.1"/>
</dbReference>
<feature type="domain" description="CHAD" evidence="2">
    <location>
        <begin position="242"/>
        <end position="547"/>
    </location>
</feature>
<sequence length="547" mass="59590">MAMEAHAAAGQEIELKLALPGGDAVTWARALARVPALARHKAQRRQLHSVYFDTPAQYLRSQRAALRLRRVEAHGAGEGAGEADAVAAQRWLQALKTEDHSDSALSWRGEWESPVAGPGLDLAALRALPVWQRLDADGGVAAALQPCFVTRFERTTWTLRRRGGAIIEVALDIGQIEAGERTAPIAEVELELRAGAPADLFDLAHQIAAHVAVLPLAASKAERGFALAQGKLYAPRRAHPPDLAPGQPLPALAFAMLSEMWGQFSANLHALCHADDPELVHQARVGWRRLRSAQRLFRPALAQADPPERAQLAPLLEHLGALRDLDVAVTQVLPALRTAYLIRDAQGAAVALEPGGAPGVSAPETQRAQHWLVAEQAFAQAATQARAALRAVLQQPATGLALLGLLQWLHTLPEPAAWTLPQNAAAALKGHADALRRWLRRRVEKLYAQWQHACDRAEHSGHVADQHRARILAKRLRYNIEALRALLPPRMQRWLQEATRLQQGVGARRDFVQAALRAQNLARQGEIAAELAEFLHGVAVGCSLRLE</sequence>
<comment type="caution">
    <text evidence="3">The sequence shown here is derived from an EMBL/GenBank/DDBJ whole genome shotgun (WGS) entry which is preliminary data.</text>
</comment>
<dbReference type="InterPro" id="IPR007899">
    <property type="entry name" value="CHAD_dom"/>
</dbReference>
<evidence type="ECO:0000313" key="3">
    <source>
        <dbReference type="EMBL" id="RCX08541.1"/>
    </source>
</evidence>
<dbReference type="PANTHER" id="PTHR39569:SF1">
    <property type="entry name" value="INORGANIC TRIPHOSPHATASE"/>
    <property type="match status" value="1"/>
</dbReference>
<dbReference type="Pfam" id="PF01928">
    <property type="entry name" value="CYTH"/>
    <property type="match status" value="1"/>
</dbReference>
<dbReference type="Proteomes" id="UP000252174">
    <property type="component" value="Unassembled WGS sequence"/>
</dbReference>
<proteinExistence type="predicted"/>
<dbReference type="Pfam" id="PF05235">
    <property type="entry name" value="CHAD"/>
    <property type="match status" value="1"/>
</dbReference>
<evidence type="ECO:0000313" key="4">
    <source>
        <dbReference type="Proteomes" id="UP000252174"/>
    </source>
</evidence>
<feature type="domain" description="CYTH" evidence="1">
    <location>
        <begin position="10"/>
        <end position="231"/>
    </location>
</feature>
<dbReference type="Gene3D" id="2.40.320.10">
    <property type="entry name" value="Hypothetical Protein Pfu-838710-001"/>
    <property type="match status" value="1"/>
</dbReference>
<dbReference type="InterPro" id="IPR038186">
    <property type="entry name" value="CHAD_dom_sf"/>
</dbReference>
<evidence type="ECO:0000259" key="1">
    <source>
        <dbReference type="PROSITE" id="PS51707"/>
    </source>
</evidence>
<dbReference type="AlphaFoldDB" id="A0A369AHA1"/>
<dbReference type="PANTHER" id="PTHR39569">
    <property type="entry name" value="INORGANIC TRIPHOSPHATASE"/>
    <property type="match status" value="1"/>
</dbReference>
<gene>
    <name evidence="3" type="ORF">DFR45_10841</name>
</gene>
<evidence type="ECO:0000259" key="2">
    <source>
        <dbReference type="PROSITE" id="PS51708"/>
    </source>
</evidence>
<dbReference type="GO" id="GO:0050355">
    <property type="term" value="F:inorganic triphosphate phosphatase activity"/>
    <property type="evidence" value="ECO:0007669"/>
    <property type="project" value="InterPro"/>
</dbReference>
<keyword evidence="4" id="KW-1185">Reference proteome</keyword>
<dbReference type="Gene3D" id="1.40.20.10">
    <property type="entry name" value="CHAD domain"/>
    <property type="match status" value="1"/>
</dbReference>
<dbReference type="PROSITE" id="PS51707">
    <property type="entry name" value="CYTH"/>
    <property type="match status" value="1"/>
</dbReference>
<dbReference type="CDD" id="cd07756">
    <property type="entry name" value="CYTH-like_Pase_CHAD"/>
    <property type="match status" value="1"/>
</dbReference>
<name>A0A369AHA1_9BURK</name>
<protein>
    <submittedName>
        <fullName evidence="3">Adenylate cyclase</fullName>
    </submittedName>
</protein>
<accession>A0A369AHA1</accession>
<dbReference type="SUPFAM" id="SSF55154">
    <property type="entry name" value="CYTH-like phosphatases"/>
    <property type="match status" value="1"/>
</dbReference>
<dbReference type="InterPro" id="IPR039013">
    <property type="entry name" value="YgiF"/>
</dbReference>
<dbReference type="GO" id="GO:0046872">
    <property type="term" value="F:metal ion binding"/>
    <property type="evidence" value="ECO:0007669"/>
    <property type="project" value="TreeGrafter"/>
</dbReference>
<dbReference type="InterPro" id="IPR023577">
    <property type="entry name" value="CYTH_domain"/>
</dbReference>
<dbReference type="PROSITE" id="PS51708">
    <property type="entry name" value="CHAD"/>
    <property type="match status" value="1"/>
</dbReference>
<dbReference type="InterPro" id="IPR033469">
    <property type="entry name" value="CYTH-like_dom_sf"/>
</dbReference>